<feature type="transmembrane region" description="Helical" evidence="5">
    <location>
        <begin position="34"/>
        <end position="54"/>
    </location>
</feature>
<dbReference type="PROSITE" id="PS50801">
    <property type="entry name" value="STAS"/>
    <property type="match status" value="1"/>
</dbReference>
<gene>
    <name evidence="7" type="ORF">SAMN05660991_00849</name>
</gene>
<evidence type="ECO:0000256" key="2">
    <source>
        <dbReference type="ARBA" id="ARBA00022692"/>
    </source>
</evidence>
<dbReference type="GO" id="GO:0016020">
    <property type="term" value="C:membrane"/>
    <property type="evidence" value="ECO:0007669"/>
    <property type="project" value="UniProtKB-SubCell"/>
</dbReference>
<proteinExistence type="predicted"/>
<feature type="transmembrane region" description="Helical" evidence="5">
    <location>
        <begin position="361"/>
        <end position="380"/>
    </location>
</feature>
<dbReference type="InterPro" id="IPR011547">
    <property type="entry name" value="SLC26A/SulP_dom"/>
</dbReference>
<dbReference type="Pfam" id="PF01740">
    <property type="entry name" value="STAS"/>
    <property type="match status" value="1"/>
</dbReference>
<feature type="transmembrane region" description="Helical" evidence="5">
    <location>
        <begin position="142"/>
        <end position="160"/>
    </location>
</feature>
<dbReference type="STRING" id="673521.SAMN05660991_00849"/>
<dbReference type="CDD" id="cd07042">
    <property type="entry name" value="STAS_SulP_like_sulfate_transporter"/>
    <property type="match status" value="1"/>
</dbReference>
<keyword evidence="3 5" id="KW-1133">Transmembrane helix</keyword>
<dbReference type="Gene3D" id="3.30.750.24">
    <property type="entry name" value="STAS domain"/>
    <property type="match status" value="1"/>
</dbReference>
<evidence type="ECO:0000256" key="3">
    <source>
        <dbReference type="ARBA" id="ARBA00022989"/>
    </source>
</evidence>
<dbReference type="NCBIfam" id="TIGR00815">
    <property type="entry name" value="sulP"/>
    <property type="match status" value="1"/>
</dbReference>
<dbReference type="InterPro" id="IPR001902">
    <property type="entry name" value="SLC26A/SulP_fam"/>
</dbReference>
<evidence type="ECO:0000256" key="5">
    <source>
        <dbReference type="SAM" id="Phobius"/>
    </source>
</evidence>
<dbReference type="EMBL" id="FOEE01000002">
    <property type="protein sequence ID" value="SEO58598.1"/>
    <property type="molecule type" value="Genomic_DNA"/>
</dbReference>
<feature type="transmembrane region" description="Helical" evidence="5">
    <location>
        <begin position="84"/>
        <end position="103"/>
    </location>
</feature>
<dbReference type="SUPFAM" id="SSF52091">
    <property type="entry name" value="SpoIIaa-like"/>
    <property type="match status" value="1"/>
</dbReference>
<evidence type="ECO:0000259" key="6">
    <source>
        <dbReference type="PROSITE" id="PS50801"/>
    </source>
</evidence>
<feature type="domain" description="STAS" evidence="6">
    <location>
        <begin position="447"/>
        <end position="562"/>
    </location>
</feature>
<dbReference type="PANTHER" id="PTHR11814">
    <property type="entry name" value="SULFATE TRANSPORTER"/>
    <property type="match status" value="1"/>
</dbReference>
<organism evidence="7 8">
    <name type="scientific">Trujillonella endophytica</name>
    <dbReference type="NCBI Taxonomy" id="673521"/>
    <lineage>
        <taxon>Bacteria</taxon>
        <taxon>Bacillati</taxon>
        <taxon>Actinomycetota</taxon>
        <taxon>Actinomycetes</taxon>
        <taxon>Geodermatophilales</taxon>
        <taxon>Geodermatophilaceae</taxon>
        <taxon>Trujillonella</taxon>
    </lineage>
</organism>
<sequence>MTHARPAVAPGAWRFVPGLHRLRHYERGWLRPDVVAGVGVAAYLVPQVMAYAAVAGLPPLSGLWAIGVALLLYAVFGSSRQMSVGPESTTALMTAVVVAPLAGGDPARYAALAAALAIVVGVVCLLARAARIGFLSDLLSKPVLVGYMAGIAVLMIVSQLERVTGVPVSGDGVVEELRSFLGGLDRLHGPTALLGASVLVLLLVLHRWLPRVPAPLVGIVAASAAVAAFSLTEHGVRRVGEISAGLPTPGWPPVAIDDLTALVLPALGVAMVGFSDNVLTSRAFADRNHYRVDANQELLALGVVNLGTGLAQGFPVSSSGSRTVIGDALGSRSQLHSLVALATVVLAVTFLGPALGTFPTAALGAIVVFAALSLVDLGEFRRFASFRRSELLLALATTVGVVVLGVLPGVLVAVGLSVAELLRRVARPHDGVLGFVDGLAGMHDVDDHPDARLLPGLVVYRYDSPLFFANAEDFRARALAAVDDAATPTEWFVLNAESNVEVDLTALDALEELRQELARRGVVLAMARVKEDLRVWLEAAGLVDRIGADRVFPTLPTAVAGYRDWYAARHGRPPEG</sequence>
<dbReference type="AlphaFoldDB" id="A0A1H8QXF4"/>
<feature type="transmembrane region" description="Helical" evidence="5">
    <location>
        <begin position="212"/>
        <end position="231"/>
    </location>
</feature>
<evidence type="ECO:0000313" key="7">
    <source>
        <dbReference type="EMBL" id="SEO58598.1"/>
    </source>
</evidence>
<dbReference type="Proteomes" id="UP000198960">
    <property type="component" value="Unassembled WGS sequence"/>
</dbReference>
<dbReference type="RefSeq" id="WP_211435486.1">
    <property type="nucleotide sequence ID" value="NZ_FOEE01000002.1"/>
</dbReference>
<evidence type="ECO:0000313" key="8">
    <source>
        <dbReference type="Proteomes" id="UP000198960"/>
    </source>
</evidence>
<feature type="transmembrane region" description="Helical" evidence="5">
    <location>
        <begin position="259"/>
        <end position="279"/>
    </location>
</feature>
<keyword evidence="8" id="KW-1185">Reference proteome</keyword>
<evidence type="ECO:0000256" key="4">
    <source>
        <dbReference type="ARBA" id="ARBA00023136"/>
    </source>
</evidence>
<keyword evidence="2 5" id="KW-0812">Transmembrane</keyword>
<feature type="transmembrane region" description="Helical" evidence="5">
    <location>
        <begin position="335"/>
        <end position="355"/>
    </location>
</feature>
<comment type="subcellular location">
    <subcellularLocation>
        <location evidence="1">Membrane</location>
        <topology evidence="1">Multi-pass membrane protein</topology>
    </subcellularLocation>
</comment>
<feature type="transmembrane region" description="Helical" evidence="5">
    <location>
        <begin position="392"/>
        <end position="419"/>
    </location>
</feature>
<name>A0A1H8QXF4_9ACTN</name>
<keyword evidence="4 5" id="KW-0472">Membrane</keyword>
<evidence type="ECO:0000256" key="1">
    <source>
        <dbReference type="ARBA" id="ARBA00004141"/>
    </source>
</evidence>
<protein>
    <submittedName>
        <fullName evidence="7">High affinity sulphate transporter 1</fullName>
    </submittedName>
</protein>
<dbReference type="InterPro" id="IPR002645">
    <property type="entry name" value="STAS_dom"/>
</dbReference>
<dbReference type="GO" id="GO:0055085">
    <property type="term" value="P:transmembrane transport"/>
    <property type="evidence" value="ECO:0007669"/>
    <property type="project" value="InterPro"/>
</dbReference>
<feature type="transmembrane region" description="Helical" evidence="5">
    <location>
        <begin position="109"/>
        <end position="130"/>
    </location>
</feature>
<dbReference type="InterPro" id="IPR036513">
    <property type="entry name" value="STAS_dom_sf"/>
</dbReference>
<dbReference type="Pfam" id="PF00916">
    <property type="entry name" value="Sulfate_transp"/>
    <property type="match status" value="1"/>
</dbReference>
<reference evidence="8" key="1">
    <citation type="submission" date="2016-10" db="EMBL/GenBank/DDBJ databases">
        <authorList>
            <person name="Varghese N."/>
            <person name="Submissions S."/>
        </authorList>
    </citation>
    <scope>NUCLEOTIDE SEQUENCE [LARGE SCALE GENOMIC DNA]</scope>
    <source>
        <strain evidence="8">DSM 45413</strain>
    </source>
</reference>
<feature type="transmembrane region" description="Helical" evidence="5">
    <location>
        <begin position="60"/>
        <end position="77"/>
    </location>
</feature>
<feature type="transmembrane region" description="Helical" evidence="5">
    <location>
        <begin position="187"/>
        <end position="205"/>
    </location>
</feature>
<accession>A0A1H8QXF4</accession>